<reference evidence="4" key="1">
    <citation type="journal article" date="2019" name="Int. J. Syst. Evol. Microbiol.">
        <title>The Global Catalogue of Microorganisms (GCM) 10K type strain sequencing project: providing services to taxonomists for standard genome sequencing and annotation.</title>
        <authorList>
            <consortium name="The Broad Institute Genomics Platform"/>
            <consortium name="The Broad Institute Genome Sequencing Center for Infectious Disease"/>
            <person name="Wu L."/>
            <person name="Ma J."/>
        </authorList>
    </citation>
    <scope>NUCLEOTIDE SEQUENCE [LARGE SCALE GENOMIC DNA]</scope>
    <source>
        <strain evidence="4">CCM 8939</strain>
    </source>
</reference>
<sequence length="279" mass="31869">MKYALIFFILCSVTAGAQDLLTFNQKLIDCEDKWIALPMNKDTTYTFGFVYIDKVAGLTLDVAGNFKIVAGGNYKANKITNSAVKHRIPPTNISVAVIPSTKLVQLQVQAIPDWLATYKNVSEDVTYYFNQGFMYNQWNEAKKALTYLEKAKKINPNYNGLAFEFAFAYNVLKDYEKAIEVLKLALKSNPSDCLLYKELVYAQLENKLTDAEATFKDADGKCLSKEYKGEMAHNIAYRYYLLKNKTRFNYWAEEVSKNTNPSDVYAKKLKLMQAEIDKL</sequence>
<dbReference type="InterPro" id="IPR011990">
    <property type="entry name" value="TPR-like_helical_dom_sf"/>
</dbReference>
<protein>
    <recommendedName>
        <fullName evidence="5">Tetratricopeptide repeat protein</fullName>
    </recommendedName>
</protein>
<dbReference type="EMBL" id="BMDJ01000006">
    <property type="protein sequence ID" value="GGI26843.1"/>
    <property type="molecule type" value="Genomic_DNA"/>
</dbReference>
<name>A0ABQ2BKK8_9SPHI</name>
<comment type="caution">
    <text evidence="3">The sequence shown here is derived from an EMBL/GenBank/DDBJ whole genome shotgun (WGS) entry which is preliminary data.</text>
</comment>
<gene>
    <name evidence="3" type="ORF">GCM10008119_24690</name>
</gene>
<dbReference type="Pfam" id="PF13181">
    <property type="entry name" value="TPR_8"/>
    <property type="match status" value="2"/>
</dbReference>
<dbReference type="RefSeq" id="WP_188414808.1">
    <property type="nucleotide sequence ID" value="NZ_BMDJ01000006.1"/>
</dbReference>
<dbReference type="InterPro" id="IPR019734">
    <property type="entry name" value="TPR_rpt"/>
</dbReference>
<feature type="signal peptide" evidence="2">
    <location>
        <begin position="1"/>
        <end position="17"/>
    </location>
</feature>
<feature type="repeat" description="TPR" evidence="1">
    <location>
        <begin position="159"/>
        <end position="192"/>
    </location>
</feature>
<feature type="repeat" description="TPR" evidence="1">
    <location>
        <begin position="125"/>
        <end position="158"/>
    </location>
</feature>
<keyword evidence="4" id="KW-1185">Reference proteome</keyword>
<dbReference type="PROSITE" id="PS50005">
    <property type="entry name" value="TPR"/>
    <property type="match status" value="2"/>
</dbReference>
<dbReference type="SUPFAM" id="SSF48452">
    <property type="entry name" value="TPR-like"/>
    <property type="match status" value="1"/>
</dbReference>
<evidence type="ECO:0008006" key="5">
    <source>
        <dbReference type="Google" id="ProtNLM"/>
    </source>
</evidence>
<evidence type="ECO:0000256" key="1">
    <source>
        <dbReference type="PROSITE-ProRule" id="PRU00339"/>
    </source>
</evidence>
<dbReference type="Gene3D" id="1.25.40.10">
    <property type="entry name" value="Tetratricopeptide repeat domain"/>
    <property type="match status" value="1"/>
</dbReference>
<organism evidence="3 4">
    <name type="scientific">Pedobacter mendelii</name>
    <dbReference type="NCBI Taxonomy" id="1908240"/>
    <lineage>
        <taxon>Bacteria</taxon>
        <taxon>Pseudomonadati</taxon>
        <taxon>Bacteroidota</taxon>
        <taxon>Sphingobacteriia</taxon>
        <taxon>Sphingobacteriales</taxon>
        <taxon>Sphingobacteriaceae</taxon>
        <taxon>Pedobacter</taxon>
    </lineage>
</organism>
<dbReference type="SMART" id="SM00028">
    <property type="entry name" value="TPR"/>
    <property type="match status" value="2"/>
</dbReference>
<evidence type="ECO:0000256" key="2">
    <source>
        <dbReference type="SAM" id="SignalP"/>
    </source>
</evidence>
<dbReference type="Proteomes" id="UP000645390">
    <property type="component" value="Unassembled WGS sequence"/>
</dbReference>
<evidence type="ECO:0000313" key="3">
    <source>
        <dbReference type="EMBL" id="GGI26843.1"/>
    </source>
</evidence>
<keyword evidence="2" id="KW-0732">Signal</keyword>
<keyword evidence="1" id="KW-0802">TPR repeat</keyword>
<accession>A0ABQ2BKK8</accession>
<feature type="chain" id="PRO_5046968182" description="Tetratricopeptide repeat protein" evidence="2">
    <location>
        <begin position="18"/>
        <end position="279"/>
    </location>
</feature>
<proteinExistence type="predicted"/>
<evidence type="ECO:0000313" key="4">
    <source>
        <dbReference type="Proteomes" id="UP000645390"/>
    </source>
</evidence>